<accession>A0A6C2U8Y0</accession>
<protein>
    <recommendedName>
        <fullName evidence="3">GxxExxY protein</fullName>
    </recommendedName>
</protein>
<gene>
    <name evidence="1" type="ORF">PDESU_04767</name>
</gene>
<evidence type="ECO:0000313" key="1">
    <source>
        <dbReference type="EMBL" id="VGO16177.1"/>
    </source>
</evidence>
<dbReference type="InterPro" id="IPR026350">
    <property type="entry name" value="GxxExxY"/>
</dbReference>
<dbReference type="Proteomes" id="UP000366872">
    <property type="component" value="Unassembled WGS sequence"/>
</dbReference>
<name>A0A6C2U8Y0_PONDE</name>
<sequence>MKTWLNNSTVIYPELSYSIVGAAMVVHNSLKPGWDERDYHRAMVAVLESRGHVVKSHDRKDLVYRGGVVDGFELDLLVDGLVILELKHLKEGFHPSHYTQIINYLKRWDKRLGLLINYGQEKLRYQRIPFSCSEATVDYVGEWVKLPVEVRDLIRGAVNTINSLVGCGYGAGIYKKLLMAEPGFLGVKAINTCLAPTFSEQCFEEREVDAISVGEDLIVRVSASSSATDLSYLKTYMKHAGAKNGMLVNLNHHEMQLRGVR</sequence>
<dbReference type="Pfam" id="PF13366">
    <property type="entry name" value="PDDEXK_3"/>
    <property type="match status" value="2"/>
</dbReference>
<keyword evidence="2" id="KW-1185">Reference proteome</keyword>
<reference evidence="1 2" key="1">
    <citation type="submission" date="2019-04" db="EMBL/GenBank/DDBJ databases">
        <authorList>
            <person name="Van Vliet M D."/>
        </authorList>
    </citation>
    <scope>NUCLEOTIDE SEQUENCE [LARGE SCALE GENOMIC DNA]</scope>
    <source>
        <strain evidence="1 2">F1</strain>
    </source>
</reference>
<organism evidence="1 2">
    <name type="scientific">Pontiella desulfatans</name>
    <dbReference type="NCBI Taxonomy" id="2750659"/>
    <lineage>
        <taxon>Bacteria</taxon>
        <taxon>Pseudomonadati</taxon>
        <taxon>Kiritimatiellota</taxon>
        <taxon>Kiritimatiellia</taxon>
        <taxon>Kiritimatiellales</taxon>
        <taxon>Pontiellaceae</taxon>
        <taxon>Pontiella</taxon>
    </lineage>
</organism>
<dbReference type="NCBIfam" id="TIGR04256">
    <property type="entry name" value="GxxExxY"/>
    <property type="match status" value="1"/>
</dbReference>
<proteinExistence type="predicted"/>
<evidence type="ECO:0008006" key="3">
    <source>
        <dbReference type="Google" id="ProtNLM"/>
    </source>
</evidence>
<dbReference type="EMBL" id="CAAHFG010000003">
    <property type="protein sequence ID" value="VGO16177.1"/>
    <property type="molecule type" value="Genomic_DNA"/>
</dbReference>
<dbReference type="AlphaFoldDB" id="A0A6C2U8Y0"/>
<evidence type="ECO:0000313" key="2">
    <source>
        <dbReference type="Proteomes" id="UP000366872"/>
    </source>
</evidence>
<dbReference type="RefSeq" id="WP_136081722.1">
    <property type="nucleotide sequence ID" value="NZ_CAAHFG010000003.1"/>
</dbReference>